<evidence type="ECO:0000256" key="2">
    <source>
        <dbReference type="ARBA" id="ARBA00006555"/>
    </source>
</evidence>
<sequence>MKKHNILHQLYKLPLPLLLSVFLACSSDEEPIAEVASEIENQTYQQEDPVYREVEQTPVFYGGEEEMFRFLHKNIRFPEEAKAAGVEGMVVLKFRVEKDGSITDLKLEKNLHPEIDKEALRLAKMTSKKWYPGLEEGEFVRVRYTLPIRFTIK</sequence>
<dbReference type="InterPro" id="IPR006260">
    <property type="entry name" value="TonB/TolA_C"/>
</dbReference>
<evidence type="ECO:0000256" key="6">
    <source>
        <dbReference type="ARBA" id="ARBA00022692"/>
    </source>
</evidence>
<protein>
    <submittedName>
        <fullName evidence="11">Energy transducer TonB</fullName>
    </submittedName>
</protein>
<keyword evidence="4" id="KW-1003">Cell membrane</keyword>
<dbReference type="Pfam" id="PF03544">
    <property type="entry name" value="TonB_C"/>
    <property type="match status" value="1"/>
</dbReference>
<keyword evidence="7" id="KW-0653">Protein transport</keyword>
<dbReference type="PROSITE" id="PS52015">
    <property type="entry name" value="TONB_CTD"/>
    <property type="match status" value="1"/>
</dbReference>
<accession>A0ABW6C0E0</accession>
<name>A0ABW6C0E0_9BACT</name>
<evidence type="ECO:0000256" key="7">
    <source>
        <dbReference type="ARBA" id="ARBA00022927"/>
    </source>
</evidence>
<comment type="caution">
    <text evidence="11">The sequence shown here is derived from an EMBL/GenBank/DDBJ whole genome shotgun (WGS) entry which is preliminary data.</text>
</comment>
<keyword evidence="3" id="KW-0813">Transport</keyword>
<dbReference type="InterPro" id="IPR051045">
    <property type="entry name" value="TonB-dependent_transducer"/>
</dbReference>
<keyword evidence="12" id="KW-1185">Reference proteome</keyword>
<evidence type="ECO:0000259" key="10">
    <source>
        <dbReference type="PROSITE" id="PS52015"/>
    </source>
</evidence>
<keyword evidence="6" id="KW-0812">Transmembrane</keyword>
<dbReference type="PANTHER" id="PTHR33446:SF2">
    <property type="entry name" value="PROTEIN TONB"/>
    <property type="match status" value="1"/>
</dbReference>
<dbReference type="NCBIfam" id="TIGR01352">
    <property type="entry name" value="tonB_Cterm"/>
    <property type="match status" value="1"/>
</dbReference>
<feature type="domain" description="TonB C-terminal" evidence="10">
    <location>
        <begin position="62"/>
        <end position="153"/>
    </location>
</feature>
<dbReference type="RefSeq" id="WP_377486266.1">
    <property type="nucleotide sequence ID" value="NZ_JBHUOX010000011.1"/>
</dbReference>
<dbReference type="Gene3D" id="3.30.1150.10">
    <property type="match status" value="1"/>
</dbReference>
<evidence type="ECO:0000256" key="8">
    <source>
        <dbReference type="ARBA" id="ARBA00022989"/>
    </source>
</evidence>
<evidence type="ECO:0000313" key="11">
    <source>
        <dbReference type="EMBL" id="MFD3001773.1"/>
    </source>
</evidence>
<organism evidence="11 12">
    <name type="scientific">Pontibacter toksunensis</name>
    <dbReference type="NCBI Taxonomy" id="1332631"/>
    <lineage>
        <taxon>Bacteria</taxon>
        <taxon>Pseudomonadati</taxon>
        <taxon>Bacteroidota</taxon>
        <taxon>Cytophagia</taxon>
        <taxon>Cytophagales</taxon>
        <taxon>Hymenobacteraceae</taxon>
        <taxon>Pontibacter</taxon>
    </lineage>
</organism>
<keyword evidence="8" id="KW-1133">Transmembrane helix</keyword>
<reference evidence="12" key="1">
    <citation type="journal article" date="2019" name="Int. J. Syst. Evol. Microbiol.">
        <title>The Global Catalogue of Microorganisms (GCM) 10K type strain sequencing project: providing services to taxonomists for standard genome sequencing and annotation.</title>
        <authorList>
            <consortium name="The Broad Institute Genomics Platform"/>
            <consortium name="The Broad Institute Genome Sequencing Center for Infectious Disease"/>
            <person name="Wu L."/>
            <person name="Ma J."/>
        </authorList>
    </citation>
    <scope>NUCLEOTIDE SEQUENCE [LARGE SCALE GENOMIC DNA]</scope>
    <source>
        <strain evidence="12">KCTC 23984</strain>
    </source>
</reference>
<dbReference type="SUPFAM" id="SSF74653">
    <property type="entry name" value="TolA/TonB C-terminal domain"/>
    <property type="match status" value="1"/>
</dbReference>
<evidence type="ECO:0000313" key="12">
    <source>
        <dbReference type="Proteomes" id="UP001597641"/>
    </source>
</evidence>
<keyword evidence="9" id="KW-0472">Membrane</keyword>
<evidence type="ECO:0000256" key="9">
    <source>
        <dbReference type="ARBA" id="ARBA00023136"/>
    </source>
</evidence>
<dbReference type="InterPro" id="IPR037682">
    <property type="entry name" value="TonB_C"/>
</dbReference>
<dbReference type="EMBL" id="JBHUOX010000011">
    <property type="protein sequence ID" value="MFD3001773.1"/>
    <property type="molecule type" value="Genomic_DNA"/>
</dbReference>
<gene>
    <name evidence="11" type="ORF">ACFS7Z_15475</name>
</gene>
<keyword evidence="5" id="KW-0997">Cell inner membrane</keyword>
<evidence type="ECO:0000256" key="3">
    <source>
        <dbReference type="ARBA" id="ARBA00022448"/>
    </source>
</evidence>
<comment type="similarity">
    <text evidence="2">Belongs to the TonB family.</text>
</comment>
<comment type="subcellular location">
    <subcellularLocation>
        <location evidence="1">Cell inner membrane</location>
        <topology evidence="1">Single-pass membrane protein</topology>
        <orientation evidence="1">Periplasmic side</orientation>
    </subcellularLocation>
</comment>
<dbReference type="PANTHER" id="PTHR33446">
    <property type="entry name" value="PROTEIN TONB-RELATED"/>
    <property type="match status" value="1"/>
</dbReference>
<dbReference type="PROSITE" id="PS51257">
    <property type="entry name" value="PROKAR_LIPOPROTEIN"/>
    <property type="match status" value="1"/>
</dbReference>
<evidence type="ECO:0000256" key="5">
    <source>
        <dbReference type="ARBA" id="ARBA00022519"/>
    </source>
</evidence>
<dbReference type="Proteomes" id="UP001597641">
    <property type="component" value="Unassembled WGS sequence"/>
</dbReference>
<evidence type="ECO:0000256" key="1">
    <source>
        <dbReference type="ARBA" id="ARBA00004383"/>
    </source>
</evidence>
<proteinExistence type="inferred from homology"/>
<evidence type="ECO:0000256" key="4">
    <source>
        <dbReference type="ARBA" id="ARBA00022475"/>
    </source>
</evidence>